<dbReference type="NCBIfam" id="NF006765">
    <property type="entry name" value="PRK09287.1"/>
    <property type="match status" value="1"/>
</dbReference>
<dbReference type="Pfam" id="PF00393">
    <property type="entry name" value="6PGD"/>
    <property type="match status" value="1"/>
</dbReference>
<feature type="domain" description="6-phosphogluconate dehydrogenase C-terminal" evidence="13">
    <location>
        <begin position="184"/>
        <end position="473"/>
    </location>
</feature>
<reference evidence="14" key="1">
    <citation type="submission" date="2022-01" db="EMBL/GenBank/DDBJ databases">
        <authorList>
            <person name="Wang Y."/>
        </authorList>
    </citation>
    <scope>NUCLEOTIDE SEQUENCE</scope>
    <source>
        <strain evidence="14">WB101</strain>
    </source>
</reference>
<evidence type="ECO:0000256" key="5">
    <source>
        <dbReference type="ARBA" id="ARBA00013011"/>
    </source>
</evidence>
<dbReference type="SUPFAM" id="SSF48179">
    <property type="entry name" value="6-phosphogluconate dehydrogenase C-terminal domain-like"/>
    <property type="match status" value="1"/>
</dbReference>
<evidence type="ECO:0000256" key="3">
    <source>
        <dbReference type="ARBA" id="ARBA00008419"/>
    </source>
</evidence>
<comment type="function">
    <text evidence="1 11">Catalyzes the oxidative decarboxylation of 6-phosphogluconate to ribulose 5-phosphate and CO(2), with concomitant reduction of NADP to NADPH.</text>
</comment>
<reference evidence="14" key="2">
    <citation type="submission" date="2024-05" db="EMBL/GenBank/DDBJ databases">
        <title>Rhodohalobacter halophilus gen. nov., sp. nov., a moderately halophilic member of the family Balneolaceae.</title>
        <authorList>
            <person name="Xia J."/>
        </authorList>
    </citation>
    <scope>NUCLEOTIDE SEQUENCE</scope>
    <source>
        <strain evidence="14">WB101</strain>
    </source>
</reference>
<keyword evidence="15" id="KW-1185">Reference proteome</keyword>
<dbReference type="InterPro" id="IPR036291">
    <property type="entry name" value="NAD(P)-bd_dom_sf"/>
</dbReference>
<evidence type="ECO:0000256" key="10">
    <source>
        <dbReference type="ARBA" id="ARBA00048640"/>
    </source>
</evidence>
<name>A0ABS9KBT5_9BACT</name>
<dbReference type="InterPro" id="IPR006114">
    <property type="entry name" value="6PGDH_C"/>
</dbReference>
<sequence>MNSSQIGLYGLGVMGQNLALNLEDNGFSVSVFNRKAPGEETIVQEFIENEGKGKNFYGAESIKSFFESLKTPRKILIMVKAGKPVDHVLSNFLSYLERGDIIIDGGNSHYKDTMRRKEELKKIGVRYVGMGVSGGEQGARFGPSLMPGGTPGTWPEIQPFFEKIAAKAFDGSPCCKWVGEDGAGHFVKMVHNGIEYADMQLISEAYHILKESLGLEAVEIGKIFESWNDRSLNSYLIEITSKIFMVSDDDGLPLVEKILDCAAQKGTGRWTAIEAFENNVALPGISQAVIARFFSNLIEIRDEFSKTQRPILKASANKEKLIGNLEKTLLACRLAAYAEGFFMISSVSDEFEWNINYSAIAKIWQGGCIIRSALLKEIEQAFQKEPDLKHLILFDEFSEQLSDLQASWRSVVGHAVYSGIPVPCMSAYLSLYDTLRSKSLPANLIQAQRDFFGAHTYERIDKPRGQFFHTDWENQ</sequence>
<evidence type="ECO:0000256" key="1">
    <source>
        <dbReference type="ARBA" id="ARBA00002526"/>
    </source>
</evidence>
<dbReference type="Proteomes" id="UP001165366">
    <property type="component" value="Unassembled WGS sequence"/>
</dbReference>
<keyword evidence="7 11" id="KW-0560">Oxidoreductase</keyword>
<evidence type="ECO:0000256" key="11">
    <source>
        <dbReference type="PIRNR" id="PIRNR000109"/>
    </source>
</evidence>
<dbReference type="GO" id="GO:0004616">
    <property type="term" value="F:phosphogluconate dehydrogenase (decarboxylating) activity"/>
    <property type="evidence" value="ECO:0007669"/>
    <property type="project" value="UniProtKB-EC"/>
</dbReference>
<dbReference type="InterPro" id="IPR008927">
    <property type="entry name" value="6-PGluconate_DH-like_C_sf"/>
</dbReference>
<organism evidence="14 15">
    <name type="scientific">Rhodohalobacter sulfatireducens</name>
    <dbReference type="NCBI Taxonomy" id="2911366"/>
    <lineage>
        <taxon>Bacteria</taxon>
        <taxon>Pseudomonadati</taxon>
        <taxon>Balneolota</taxon>
        <taxon>Balneolia</taxon>
        <taxon>Balneolales</taxon>
        <taxon>Balneolaceae</taxon>
        <taxon>Rhodohalobacter</taxon>
    </lineage>
</organism>
<dbReference type="SMART" id="SM01350">
    <property type="entry name" value="6PGD"/>
    <property type="match status" value="1"/>
</dbReference>
<comment type="catalytic activity">
    <reaction evidence="10 11 12">
        <text>6-phospho-D-gluconate + NADP(+) = D-ribulose 5-phosphate + CO2 + NADPH</text>
        <dbReference type="Rhea" id="RHEA:10116"/>
        <dbReference type="ChEBI" id="CHEBI:16526"/>
        <dbReference type="ChEBI" id="CHEBI:57783"/>
        <dbReference type="ChEBI" id="CHEBI:58121"/>
        <dbReference type="ChEBI" id="CHEBI:58349"/>
        <dbReference type="ChEBI" id="CHEBI:58759"/>
        <dbReference type="EC" id="1.1.1.44"/>
    </reaction>
</comment>
<comment type="pathway">
    <text evidence="2 11 12">Carbohydrate degradation; pentose phosphate pathway; D-ribulose 5-phosphate from D-glucose 6-phosphate (oxidative stage): step 3/3.</text>
</comment>
<dbReference type="SUPFAM" id="SSF51735">
    <property type="entry name" value="NAD(P)-binding Rossmann-fold domains"/>
    <property type="match status" value="1"/>
</dbReference>
<dbReference type="PIRSF" id="PIRSF000109">
    <property type="entry name" value="6PGD"/>
    <property type="match status" value="1"/>
</dbReference>
<evidence type="ECO:0000259" key="13">
    <source>
        <dbReference type="SMART" id="SM01350"/>
    </source>
</evidence>
<gene>
    <name evidence="14" type="primary">gnd</name>
    <name evidence="14" type="ORF">L6773_07040</name>
</gene>
<dbReference type="PROSITE" id="PS00461">
    <property type="entry name" value="6PGD"/>
    <property type="match status" value="1"/>
</dbReference>
<dbReference type="NCBIfam" id="TIGR00873">
    <property type="entry name" value="gnd"/>
    <property type="match status" value="1"/>
</dbReference>
<comment type="similarity">
    <text evidence="3 11 12">Belongs to the 6-phosphogluconate dehydrogenase family.</text>
</comment>
<evidence type="ECO:0000256" key="4">
    <source>
        <dbReference type="ARBA" id="ARBA00011738"/>
    </source>
</evidence>
<dbReference type="EC" id="1.1.1.44" evidence="5 11"/>
<dbReference type="InterPro" id="IPR006184">
    <property type="entry name" value="6PGdom_BS"/>
</dbReference>
<evidence type="ECO:0000256" key="12">
    <source>
        <dbReference type="RuleBase" id="RU000485"/>
    </source>
</evidence>
<evidence type="ECO:0000256" key="7">
    <source>
        <dbReference type="ARBA" id="ARBA00023002"/>
    </source>
</evidence>
<dbReference type="RefSeq" id="WP_237853159.1">
    <property type="nucleotide sequence ID" value="NZ_JAKLWS010000006.1"/>
</dbReference>
<comment type="subunit">
    <text evidence="4 11">Homodimer.</text>
</comment>
<keyword evidence="9 11" id="KW-0570">Pentose shunt</keyword>
<evidence type="ECO:0000313" key="14">
    <source>
        <dbReference type="EMBL" id="MCG2588317.1"/>
    </source>
</evidence>
<evidence type="ECO:0000256" key="8">
    <source>
        <dbReference type="ARBA" id="ARBA00023064"/>
    </source>
</evidence>
<evidence type="ECO:0000256" key="9">
    <source>
        <dbReference type="ARBA" id="ARBA00023126"/>
    </source>
</evidence>
<keyword evidence="8 12" id="KW-0311">Gluconate utilization</keyword>
<evidence type="ECO:0000256" key="2">
    <source>
        <dbReference type="ARBA" id="ARBA00004874"/>
    </source>
</evidence>
<dbReference type="InterPro" id="IPR006113">
    <property type="entry name" value="6PGDH_Gnd/GntZ"/>
</dbReference>
<dbReference type="PANTHER" id="PTHR11811">
    <property type="entry name" value="6-PHOSPHOGLUCONATE DEHYDROGENASE"/>
    <property type="match status" value="1"/>
</dbReference>
<proteinExistence type="inferred from homology"/>
<dbReference type="InterPro" id="IPR013328">
    <property type="entry name" value="6PGD_dom2"/>
</dbReference>
<evidence type="ECO:0000313" key="15">
    <source>
        <dbReference type="Proteomes" id="UP001165366"/>
    </source>
</evidence>
<protein>
    <recommendedName>
        <fullName evidence="6 11">6-phosphogluconate dehydrogenase, decarboxylating</fullName>
        <ecNumber evidence="5 11">1.1.1.44</ecNumber>
    </recommendedName>
</protein>
<comment type="caution">
    <text evidence="14">The sequence shown here is derived from an EMBL/GenBank/DDBJ whole genome shotgun (WGS) entry which is preliminary data.</text>
</comment>
<dbReference type="Gene3D" id="3.40.50.720">
    <property type="entry name" value="NAD(P)-binding Rossmann-like Domain"/>
    <property type="match status" value="1"/>
</dbReference>
<dbReference type="Gene3D" id="1.20.5.320">
    <property type="entry name" value="6-Phosphogluconate Dehydrogenase, domain 3"/>
    <property type="match status" value="1"/>
</dbReference>
<dbReference type="InterPro" id="IPR006183">
    <property type="entry name" value="Pgluconate_DH"/>
</dbReference>
<evidence type="ECO:0000256" key="6">
    <source>
        <dbReference type="ARBA" id="ARBA00018193"/>
    </source>
</evidence>
<dbReference type="InterPro" id="IPR006115">
    <property type="entry name" value="6PGDH_NADP-bd"/>
</dbReference>
<dbReference type="Gene3D" id="1.10.1040.10">
    <property type="entry name" value="N-(1-d-carboxylethyl)-l-norvaline Dehydrogenase, domain 2"/>
    <property type="match status" value="1"/>
</dbReference>
<accession>A0ABS9KBT5</accession>
<dbReference type="PRINTS" id="PR00076">
    <property type="entry name" value="6PGDHDRGNASE"/>
</dbReference>
<dbReference type="Pfam" id="PF03446">
    <property type="entry name" value="NAD_binding_2"/>
    <property type="match status" value="1"/>
</dbReference>
<dbReference type="EMBL" id="JAKLWS010000006">
    <property type="protein sequence ID" value="MCG2588317.1"/>
    <property type="molecule type" value="Genomic_DNA"/>
</dbReference>
<keyword evidence="11 12" id="KW-0521">NADP</keyword>